<dbReference type="Proteomes" id="UP000076420">
    <property type="component" value="Unassembled WGS sequence"/>
</dbReference>
<dbReference type="GO" id="GO:0016787">
    <property type="term" value="F:hydrolase activity"/>
    <property type="evidence" value="ECO:0007669"/>
    <property type="project" value="UniProtKB-KW"/>
</dbReference>
<organism evidence="5 6">
    <name type="scientific">Biomphalaria glabrata</name>
    <name type="common">Bloodfluke planorb</name>
    <name type="synonym">Freshwater snail</name>
    <dbReference type="NCBI Taxonomy" id="6526"/>
    <lineage>
        <taxon>Eukaryota</taxon>
        <taxon>Metazoa</taxon>
        <taxon>Spiralia</taxon>
        <taxon>Lophotrochozoa</taxon>
        <taxon>Mollusca</taxon>
        <taxon>Gastropoda</taxon>
        <taxon>Heterobranchia</taxon>
        <taxon>Euthyneura</taxon>
        <taxon>Panpulmonata</taxon>
        <taxon>Hygrophila</taxon>
        <taxon>Lymnaeoidea</taxon>
        <taxon>Planorbidae</taxon>
        <taxon>Biomphalaria</taxon>
    </lineage>
</organism>
<dbReference type="SUPFAM" id="SSF53474">
    <property type="entry name" value="alpha/beta-Hydrolases"/>
    <property type="match status" value="1"/>
</dbReference>
<sequence>MKTVSRAKDIIWQKKPFTINPTEQGNRKMHFGNSLWIGILGFLSTEDDASPGNFGLWDQILAIKWVKRNIAAFGGDPNDITIAGESAGGASVSILSISPVSKNLFTKVYSHSGFATSLFADYKNPMSDVITLSKKLGCYQSSSSSQDIIECLRNKPAASLIAELDLYKTSYVPRVDGELLPKLPMNLLTTQLEKLHRGSTQELSSFCLLDLLYIRLRKDNLQKPFLIGLKTY</sequence>
<dbReference type="Gene3D" id="3.40.50.1820">
    <property type="entry name" value="alpha/beta hydrolase"/>
    <property type="match status" value="1"/>
</dbReference>
<reference evidence="5" key="1">
    <citation type="journal article" date="2004" name="J. Parasitol.">
        <title>The mitochondrial genome of Biomphalaria glabrata (Gastropoda: Basommatophora), intermediate host of Schistosoma mansoni.</title>
        <authorList>
            <person name="DeJong R.J."/>
            <person name="Emery A.M."/>
            <person name="Adema C.M."/>
        </authorList>
    </citation>
    <scope>NUCLEOTIDE SEQUENCE</scope>
    <source>
        <strain evidence="5">BB02</strain>
    </source>
</reference>
<reference evidence="5" key="2">
    <citation type="submission" date="2013-03" db="EMBL/GenBank/DDBJ databases">
        <title>Sequence assembly of the Biomphalaria glabrata genome version 4.3.</title>
        <authorList>
            <person name="Warren W."/>
            <person name="Wilson R.K."/>
            <person name="Hillier L.W."/>
            <person name="Minx P."/>
        </authorList>
    </citation>
    <scope>NUCLEOTIDE SEQUENCE</scope>
    <source>
        <strain evidence="5">BB02</strain>
    </source>
</reference>
<dbReference type="EnsemblMetazoa" id="BGLB005711-RA">
    <property type="protein sequence ID" value="BGLB005711-PA"/>
    <property type="gene ID" value="BGLB005711"/>
</dbReference>
<dbReference type="InterPro" id="IPR029058">
    <property type="entry name" value="AB_hydrolase_fold"/>
</dbReference>
<gene>
    <name evidence="5" type="primary">106062066</name>
</gene>
<evidence type="ECO:0000256" key="3">
    <source>
        <dbReference type="RuleBase" id="RU361235"/>
    </source>
</evidence>
<dbReference type="STRING" id="6526.A0A182Z9A3"/>
<reference evidence="5" key="3">
    <citation type="submission" date="2016-10" db="UniProtKB">
        <authorList>
            <consortium name="VectorBase"/>
        </authorList>
    </citation>
    <scope>IDENTIFICATION</scope>
    <source>
        <strain evidence="5">BB02</strain>
    </source>
</reference>
<feature type="domain" description="Carboxylesterase type B" evidence="4">
    <location>
        <begin position="37"/>
        <end position="191"/>
    </location>
</feature>
<reference evidence="5" key="4">
    <citation type="submission" date="2020-05" db="UniProtKB">
        <authorList>
            <consortium name="EnsemblMetazoa"/>
        </authorList>
    </citation>
    <scope>IDENTIFICATION</scope>
    <source>
        <strain evidence="5">BB02</strain>
    </source>
</reference>
<dbReference type="AlphaFoldDB" id="A0A182Z9A3"/>
<dbReference type="KEGG" id="bgt:106062066"/>
<proteinExistence type="inferred from homology"/>
<dbReference type="InterPro" id="IPR019826">
    <property type="entry name" value="Carboxylesterase_B_AS"/>
</dbReference>
<evidence type="ECO:0000259" key="4">
    <source>
        <dbReference type="Pfam" id="PF00135"/>
    </source>
</evidence>
<dbReference type="VEuPathDB" id="VectorBase:BGLAX_049553"/>
<dbReference type="Pfam" id="PF00135">
    <property type="entry name" value="COesterase"/>
    <property type="match status" value="1"/>
</dbReference>
<evidence type="ECO:0000313" key="5">
    <source>
        <dbReference type="EnsemblMetazoa" id="BGLB005711-PA"/>
    </source>
</evidence>
<comment type="similarity">
    <text evidence="1 3">Belongs to the type-B carboxylesterase/lipase family.</text>
</comment>
<name>A0A182Z9A3_BIOGL</name>
<keyword evidence="2 3" id="KW-0378">Hydrolase</keyword>
<dbReference type="EC" id="3.1.1.-" evidence="3"/>
<dbReference type="PROSITE" id="PS00122">
    <property type="entry name" value="CARBOXYLESTERASE_B_1"/>
    <property type="match status" value="1"/>
</dbReference>
<protein>
    <recommendedName>
        <fullName evidence="3">Carboxylic ester hydrolase</fullName>
        <ecNumber evidence="3">3.1.1.-</ecNumber>
    </recommendedName>
</protein>
<dbReference type="PANTHER" id="PTHR11559">
    <property type="entry name" value="CARBOXYLESTERASE"/>
    <property type="match status" value="1"/>
</dbReference>
<evidence type="ECO:0000256" key="2">
    <source>
        <dbReference type="ARBA" id="ARBA00022801"/>
    </source>
</evidence>
<dbReference type="InterPro" id="IPR050309">
    <property type="entry name" value="Type-B_Carboxylest/Lipase"/>
</dbReference>
<evidence type="ECO:0000313" key="6">
    <source>
        <dbReference type="Proteomes" id="UP000076420"/>
    </source>
</evidence>
<evidence type="ECO:0000256" key="1">
    <source>
        <dbReference type="ARBA" id="ARBA00005964"/>
    </source>
</evidence>
<dbReference type="VEuPathDB" id="VectorBase:BGLB005711"/>
<dbReference type="InterPro" id="IPR002018">
    <property type="entry name" value="CarbesteraseB"/>
</dbReference>
<accession>A0A182Z9A3</accession>